<keyword evidence="5" id="KW-0805">Transcription regulation</keyword>
<comment type="caution">
    <text evidence="10">The sequence shown here is derived from an EMBL/GenBank/DDBJ whole genome shotgun (WGS) entry which is preliminary data.</text>
</comment>
<dbReference type="GO" id="GO:0000978">
    <property type="term" value="F:RNA polymerase II cis-regulatory region sequence-specific DNA binding"/>
    <property type="evidence" value="ECO:0007669"/>
    <property type="project" value="TreeGrafter"/>
</dbReference>
<evidence type="ECO:0000256" key="1">
    <source>
        <dbReference type="ARBA" id="ARBA00004123"/>
    </source>
</evidence>
<feature type="domain" description="C2H2-type" evidence="9">
    <location>
        <begin position="245"/>
        <end position="268"/>
    </location>
</feature>
<dbReference type="Gene3D" id="3.30.160.60">
    <property type="entry name" value="Classic Zinc Finger"/>
    <property type="match status" value="4"/>
</dbReference>
<evidence type="ECO:0000256" key="7">
    <source>
        <dbReference type="ARBA" id="ARBA00023242"/>
    </source>
</evidence>
<feature type="domain" description="C2H2-type" evidence="9">
    <location>
        <begin position="146"/>
        <end position="169"/>
    </location>
</feature>
<comment type="subcellular location">
    <subcellularLocation>
        <location evidence="1">Nucleus</location>
    </subcellularLocation>
</comment>
<name>A0AAV1JLH8_9NEOP</name>
<evidence type="ECO:0000259" key="9">
    <source>
        <dbReference type="PROSITE" id="PS50157"/>
    </source>
</evidence>
<evidence type="ECO:0000256" key="4">
    <source>
        <dbReference type="ARBA" id="ARBA00022833"/>
    </source>
</evidence>
<dbReference type="InterPro" id="IPR013087">
    <property type="entry name" value="Znf_C2H2_type"/>
</dbReference>
<keyword evidence="4" id="KW-0862">Zinc</keyword>
<dbReference type="Pfam" id="PF00096">
    <property type="entry name" value="zf-C2H2"/>
    <property type="match status" value="4"/>
</dbReference>
<evidence type="ECO:0000313" key="10">
    <source>
        <dbReference type="EMBL" id="CAK1550210.1"/>
    </source>
</evidence>
<dbReference type="AlphaFoldDB" id="A0AAV1JLH8"/>
<organism evidence="10 11">
    <name type="scientific">Leptosia nina</name>
    <dbReference type="NCBI Taxonomy" id="320188"/>
    <lineage>
        <taxon>Eukaryota</taxon>
        <taxon>Metazoa</taxon>
        <taxon>Ecdysozoa</taxon>
        <taxon>Arthropoda</taxon>
        <taxon>Hexapoda</taxon>
        <taxon>Insecta</taxon>
        <taxon>Pterygota</taxon>
        <taxon>Neoptera</taxon>
        <taxon>Endopterygota</taxon>
        <taxon>Lepidoptera</taxon>
        <taxon>Glossata</taxon>
        <taxon>Ditrysia</taxon>
        <taxon>Papilionoidea</taxon>
        <taxon>Pieridae</taxon>
        <taxon>Pierinae</taxon>
        <taxon>Leptosia</taxon>
    </lineage>
</organism>
<protein>
    <recommendedName>
        <fullName evidence="9">C2H2-type domain-containing protein</fullName>
    </recommendedName>
</protein>
<evidence type="ECO:0000256" key="3">
    <source>
        <dbReference type="ARBA" id="ARBA00022737"/>
    </source>
</evidence>
<dbReference type="PROSITE" id="PS00028">
    <property type="entry name" value="ZINC_FINGER_C2H2_1"/>
    <property type="match status" value="5"/>
</dbReference>
<gene>
    <name evidence="10" type="ORF">LNINA_LOCUS9447</name>
</gene>
<evidence type="ECO:0000313" key="11">
    <source>
        <dbReference type="Proteomes" id="UP001497472"/>
    </source>
</evidence>
<dbReference type="PANTHER" id="PTHR24399:SF70">
    <property type="entry name" value="C2H2-TYPE DOMAIN-CONTAINING PROTEIN"/>
    <property type="match status" value="1"/>
</dbReference>
<dbReference type="GO" id="GO:0001227">
    <property type="term" value="F:DNA-binding transcription repressor activity, RNA polymerase II-specific"/>
    <property type="evidence" value="ECO:0007669"/>
    <property type="project" value="TreeGrafter"/>
</dbReference>
<proteinExistence type="predicted"/>
<feature type="domain" description="C2H2-type" evidence="9">
    <location>
        <begin position="187"/>
        <end position="215"/>
    </location>
</feature>
<dbReference type="EMBL" id="CAVLEF010000080">
    <property type="protein sequence ID" value="CAK1550210.1"/>
    <property type="molecule type" value="Genomic_DNA"/>
</dbReference>
<keyword evidence="8" id="KW-0863">Zinc-finger</keyword>
<keyword evidence="2" id="KW-0479">Metal-binding</keyword>
<keyword evidence="7" id="KW-0539">Nucleus</keyword>
<dbReference type="PANTHER" id="PTHR24399">
    <property type="entry name" value="ZINC FINGER AND BTB DOMAIN-CONTAINING"/>
    <property type="match status" value="1"/>
</dbReference>
<dbReference type="Proteomes" id="UP001497472">
    <property type="component" value="Unassembled WGS sequence"/>
</dbReference>
<accession>A0AAV1JLH8</accession>
<dbReference type="SMART" id="SM00355">
    <property type="entry name" value="ZnF_C2H2"/>
    <property type="match status" value="7"/>
</dbReference>
<dbReference type="PROSITE" id="PS50157">
    <property type="entry name" value="ZINC_FINGER_C2H2_2"/>
    <property type="match status" value="4"/>
</dbReference>
<reference evidence="10 11" key="1">
    <citation type="submission" date="2023-11" db="EMBL/GenBank/DDBJ databases">
        <authorList>
            <person name="Okamura Y."/>
        </authorList>
    </citation>
    <scope>NUCLEOTIDE SEQUENCE [LARGE SCALE GENOMIC DNA]</scope>
</reference>
<dbReference type="GO" id="GO:0008270">
    <property type="term" value="F:zinc ion binding"/>
    <property type="evidence" value="ECO:0007669"/>
    <property type="project" value="UniProtKB-KW"/>
</dbReference>
<keyword evidence="6" id="KW-0804">Transcription</keyword>
<evidence type="ECO:0000256" key="8">
    <source>
        <dbReference type="PROSITE-ProRule" id="PRU00042"/>
    </source>
</evidence>
<keyword evidence="11" id="KW-1185">Reference proteome</keyword>
<evidence type="ECO:0000256" key="2">
    <source>
        <dbReference type="ARBA" id="ARBA00022723"/>
    </source>
</evidence>
<sequence>MEEIKQEIDVLLSDAPVFKDEMTKEEEVFQTGINTKFTQYSDLLLEAPRLCSVCCCVFINSYSFLCHNLTHLEVKLTTLTPILCQRCPKEFYRVTDLEAHIKTEHLKLKPSKSVLKKCDICKKIYSRKYWHSHMKEVHCEGEENSVTCETCNKVFKNVVTLSRHQKYVHNKVVKPWRFHKKKENVKFECTECPKVFYNRHSLKSHIKCCHVESESPCPQCSAVFRNELYLRSHLARVHCEDGRTYACDICGKEFKSLRRVRIHKRNSHRLINGLKFESCKVNIKIGVKHL</sequence>
<feature type="domain" description="C2H2-type" evidence="9">
    <location>
        <begin position="82"/>
        <end position="110"/>
    </location>
</feature>
<evidence type="ECO:0000256" key="6">
    <source>
        <dbReference type="ARBA" id="ARBA00023163"/>
    </source>
</evidence>
<dbReference type="InterPro" id="IPR036236">
    <property type="entry name" value="Znf_C2H2_sf"/>
</dbReference>
<evidence type="ECO:0000256" key="5">
    <source>
        <dbReference type="ARBA" id="ARBA00023015"/>
    </source>
</evidence>
<dbReference type="GO" id="GO:0005654">
    <property type="term" value="C:nucleoplasm"/>
    <property type="evidence" value="ECO:0007669"/>
    <property type="project" value="TreeGrafter"/>
</dbReference>
<dbReference type="SUPFAM" id="SSF57667">
    <property type="entry name" value="beta-beta-alpha zinc fingers"/>
    <property type="match status" value="4"/>
</dbReference>
<keyword evidence="3" id="KW-0677">Repeat</keyword>